<organism evidence="1 2">
    <name type="scientific">Bifidobacterium parmae</name>
    <dbReference type="NCBI Taxonomy" id="361854"/>
    <lineage>
        <taxon>Bacteria</taxon>
        <taxon>Bacillati</taxon>
        <taxon>Actinomycetota</taxon>
        <taxon>Actinomycetes</taxon>
        <taxon>Bifidobacteriales</taxon>
        <taxon>Bifidobacteriaceae</taxon>
        <taxon>Bifidobacterium</taxon>
    </lineage>
</organism>
<dbReference type="Proteomes" id="UP000235034">
    <property type="component" value="Unassembled WGS sequence"/>
</dbReference>
<reference evidence="1 2" key="1">
    <citation type="submission" date="2017-07" db="EMBL/GenBank/DDBJ databases">
        <title>Bifidobacterium novel species.</title>
        <authorList>
            <person name="Lugli G.A."/>
            <person name="Milani C."/>
            <person name="Duranti S."/>
            <person name="Mangifesta M."/>
        </authorList>
    </citation>
    <scope>NUCLEOTIDE SEQUENCE [LARGE SCALE GENOMIC DNA]</scope>
    <source>
        <strain evidence="1 2">77</strain>
    </source>
</reference>
<evidence type="ECO:0000313" key="1">
    <source>
        <dbReference type="EMBL" id="PLS26037.1"/>
    </source>
</evidence>
<name>A0A2N5IVR1_9BIFI</name>
<dbReference type="Pfam" id="PF22398">
    <property type="entry name" value="DUF6978"/>
    <property type="match status" value="1"/>
</dbReference>
<keyword evidence="2" id="KW-1185">Reference proteome</keyword>
<protein>
    <recommendedName>
        <fullName evidence="3">Prophage protein</fullName>
    </recommendedName>
</protein>
<accession>A0A2N5IVR1</accession>
<dbReference type="RefSeq" id="WP_101623215.1">
    <property type="nucleotide sequence ID" value="NZ_NMWT01000035.1"/>
</dbReference>
<dbReference type="InterPro" id="IPR053916">
    <property type="entry name" value="DUF6978"/>
</dbReference>
<evidence type="ECO:0008006" key="3">
    <source>
        <dbReference type="Google" id="ProtNLM"/>
    </source>
</evidence>
<comment type="caution">
    <text evidence="1">The sequence shown here is derived from an EMBL/GenBank/DDBJ whole genome shotgun (WGS) entry which is preliminary data.</text>
</comment>
<dbReference type="AlphaFoldDB" id="A0A2N5IVR1"/>
<sequence>MVRKRTRSSRFTLSQDEADRLIQETKHAIETVFRMPAAGEHDAEFHVAADADEEDFTIAVYQGTLNADRHSMSARITRLGVPLLRLCVNGSRHTNPDGTKVGGTHWHIYVENEDDWNAYPADIESPDFVEDTILLLDKFHVIRKPHLQESLL</sequence>
<evidence type="ECO:0000313" key="2">
    <source>
        <dbReference type="Proteomes" id="UP000235034"/>
    </source>
</evidence>
<dbReference type="OrthoDB" id="1550866at2"/>
<dbReference type="EMBL" id="NMWT01000035">
    <property type="protein sequence ID" value="PLS26037.1"/>
    <property type="molecule type" value="Genomic_DNA"/>
</dbReference>
<proteinExistence type="predicted"/>
<gene>
    <name evidence="1" type="ORF">Uis4E_2155</name>
</gene>